<feature type="transmembrane region" description="Helical" evidence="1">
    <location>
        <begin position="139"/>
        <end position="157"/>
    </location>
</feature>
<proteinExistence type="predicted"/>
<sequence>MKNFAHKLVEALIAVLPITVLVVVLNYAVKPMPTVNLGAFLTGFVLLIVGEALYSLGSQISLEPIGEAIGAKVTATKKIPLILAVTLVVGIIVTVAEPDLTVLATQISSIPNSVLIWSVAAGVGVFMLIAVLRMLLKVPLNILLLGLYAVVFILAAFSEADFVPLSFDSGGVTTGPITVPFILALGAGISTVVGGSKSQEDSFGMVGICSVGPILAVLILGLVYNANAETTVTPITDFNNFGEVLKYFGEALPTYLKEVGIALLPIYAFFAIFQLVLIKFPVKRLLRIGVGAIYTYFGLTLFLLGANEGFMPAGTYIGELFGGDLKWALIPLGAVIGSVLVLAEPAVHVLIKQVEDVTGGSVKRKNMLIALVIAMAAAVALSMTRVVTGISIWYIILPVYAIALALSFFVPKMFTAIAFDSGGVASGPMTATFLLPFAMGASEAVGGNIITDAFGTIAFVAMTPLVAIQVMGAVYKLKKHIGSRAATSAGYREMLATEGDLIDLEAE</sequence>
<evidence type="ECO:0000313" key="3">
    <source>
        <dbReference type="Proteomes" id="UP000824094"/>
    </source>
</evidence>
<feature type="transmembrane region" description="Helical" evidence="1">
    <location>
        <begin position="392"/>
        <end position="410"/>
    </location>
</feature>
<feature type="transmembrane region" description="Helical" evidence="1">
    <location>
        <begin position="177"/>
        <end position="196"/>
    </location>
</feature>
<evidence type="ECO:0000256" key="1">
    <source>
        <dbReference type="SAM" id="Phobius"/>
    </source>
</evidence>
<dbReference type="AlphaFoldDB" id="A0A9D1SHZ9"/>
<dbReference type="EMBL" id="DVNF01000087">
    <property type="protein sequence ID" value="HIU60352.1"/>
    <property type="molecule type" value="Genomic_DNA"/>
</dbReference>
<feature type="transmembrane region" description="Helical" evidence="1">
    <location>
        <begin position="327"/>
        <end position="347"/>
    </location>
</feature>
<feature type="transmembrane region" description="Helical" evidence="1">
    <location>
        <begin position="422"/>
        <end position="441"/>
    </location>
</feature>
<feature type="transmembrane region" description="Helical" evidence="1">
    <location>
        <begin position="12"/>
        <end position="29"/>
    </location>
</feature>
<organism evidence="2 3">
    <name type="scientific">Candidatus Stercoripulliclostridium merdigallinarum</name>
    <dbReference type="NCBI Taxonomy" id="2840951"/>
    <lineage>
        <taxon>Bacteria</taxon>
        <taxon>Bacillati</taxon>
        <taxon>Bacillota</taxon>
        <taxon>Clostridia</taxon>
        <taxon>Eubacteriales</taxon>
        <taxon>Candidatus Stercoripulliclostridium</taxon>
    </lineage>
</organism>
<feature type="transmembrane region" description="Helical" evidence="1">
    <location>
        <begin position="35"/>
        <end position="57"/>
    </location>
</feature>
<feature type="transmembrane region" description="Helical" evidence="1">
    <location>
        <begin position="78"/>
        <end position="95"/>
    </location>
</feature>
<feature type="transmembrane region" description="Helical" evidence="1">
    <location>
        <begin position="368"/>
        <end position="386"/>
    </location>
</feature>
<gene>
    <name evidence="2" type="ORF">IAB05_03045</name>
</gene>
<comment type="caution">
    <text evidence="2">The sequence shown here is derived from an EMBL/GenBank/DDBJ whole genome shotgun (WGS) entry which is preliminary data.</text>
</comment>
<feature type="transmembrane region" description="Helical" evidence="1">
    <location>
        <begin position="115"/>
        <end position="132"/>
    </location>
</feature>
<feature type="transmembrane region" description="Helical" evidence="1">
    <location>
        <begin position="453"/>
        <end position="475"/>
    </location>
</feature>
<dbReference type="Proteomes" id="UP000824094">
    <property type="component" value="Unassembled WGS sequence"/>
</dbReference>
<feature type="transmembrane region" description="Helical" evidence="1">
    <location>
        <begin position="285"/>
        <end position="307"/>
    </location>
</feature>
<reference evidence="2" key="2">
    <citation type="journal article" date="2021" name="PeerJ">
        <title>Extensive microbial diversity within the chicken gut microbiome revealed by metagenomics and culture.</title>
        <authorList>
            <person name="Gilroy R."/>
            <person name="Ravi A."/>
            <person name="Getino M."/>
            <person name="Pursley I."/>
            <person name="Horton D.L."/>
            <person name="Alikhan N.F."/>
            <person name="Baker D."/>
            <person name="Gharbi K."/>
            <person name="Hall N."/>
            <person name="Watson M."/>
            <person name="Adriaenssens E.M."/>
            <person name="Foster-Nyarko E."/>
            <person name="Jarju S."/>
            <person name="Secka A."/>
            <person name="Antonio M."/>
            <person name="Oren A."/>
            <person name="Chaudhuri R.R."/>
            <person name="La Ragione R."/>
            <person name="Hildebrand F."/>
            <person name="Pallen M.J."/>
        </authorList>
    </citation>
    <scope>NUCLEOTIDE SEQUENCE</scope>
    <source>
        <strain evidence="2">18911</strain>
    </source>
</reference>
<feature type="transmembrane region" description="Helical" evidence="1">
    <location>
        <begin position="203"/>
        <end position="224"/>
    </location>
</feature>
<keyword evidence="1" id="KW-0812">Transmembrane</keyword>
<protein>
    <submittedName>
        <fullName evidence="2">DUF1538 domain-containing protein</fullName>
    </submittedName>
</protein>
<name>A0A9D1SHZ9_9FIRM</name>
<feature type="transmembrane region" description="Helical" evidence="1">
    <location>
        <begin position="259"/>
        <end position="278"/>
    </location>
</feature>
<reference evidence="2" key="1">
    <citation type="submission" date="2020-10" db="EMBL/GenBank/DDBJ databases">
        <authorList>
            <person name="Gilroy R."/>
        </authorList>
    </citation>
    <scope>NUCLEOTIDE SEQUENCE</scope>
    <source>
        <strain evidence="2">18911</strain>
    </source>
</reference>
<accession>A0A9D1SHZ9</accession>
<dbReference type="Pfam" id="PF07556">
    <property type="entry name" value="DUF1538"/>
    <property type="match status" value="2"/>
</dbReference>
<keyword evidence="1" id="KW-0472">Membrane</keyword>
<evidence type="ECO:0000313" key="2">
    <source>
        <dbReference type="EMBL" id="HIU60352.1"/>
    </source>
</evidence>
<dbReference type="InterPro" id="IPR011435">
    <property type="entry name" value="UmpAB"/>
</dbReference>
<keyword evidence="1" id="KW-1133">Transmembrane helix</keyword>